<dbReference type="PANTHER" id="PTHR43072">
    <property type="entry name" value="N-ACETYLTRANSFERASE"/>
    <property type="match status" value="1"/>
</dbReference>
<sequence>MIRMPGDDLIIRPAAAADDGPLAELDRRCWSRLAFVIPRPEPGTPFFDERHRPDRYRVAELGGRAVGYIRVVPSTSLACNAHVRQIQGLTVDDEVRGRGVGRALVEAACGWAREEGATRLTLRVLGHNAPARALYERCGFAVEGVLPGEFLLDGRYVDDVLMGRSLVAG</sequence>
<organism evidence="2 3">
    <name type="scientific">Peterkaempfera bronchialis</name>
    <dbReference type="NCBI Taxonomy" id="2126346"/>
    <lineage>
        <taxon>Bacteria</taxon>
        <taxon>Bacillati</taxon>
        <taxon>Actinomycetota</taxon>
        <taxon>Actinomycetes</taxon>
        <taxon>Kitasatosporales</taxon>
        <taxon>Streptomycetaceae</taxon>
        <taxon>Peterkaempfera</taxon>
    </lineage>
</organism>
<dbReference type="SUPFAM" id="SSF55729">
    <property type="entry name" value="Acyl-CoA N-acyltransferases (Nat)"/>
    <property type="match status" value="1"/>
</dbReference>
<dbReference type="PROSITE" id="PS51186">
    <property type="entry name" value="GNAT"/>
    <property type="match status" value="1"/>
</dbReference>
<evidence type="ECO:0000313" key="3">
    <source>
        <dbReference type="Proteomes" id="UP000249340"/>
    </source>
</evidence>
<dbReference type="PANTHER" id="PTHR43072:SF60">
    <property type="entry name" value="L-2,4-DIAMINOBUTYRIC ACID ACETYLTRANSFERASE"/>
    <property type="match status" value="1"/>
</dbReference>
<dbReference type="Proteomes" id="UP000249340">
    <property type="component" value="Chromosome"/>
</dbReference>
<reference evidence="3" key="1">
    <citation type="submission" date="2018-07" db="EMBL/GenBank/DDBJ databases">
        <title>Streptacidiphilus bronchialis DSM 106435 chromosome.</title>
        <authorList>
            <person name="Batra D."/>
            <person name="Gulvik C.A."/>
        </authorList>
    </citation>
    <scope>NUCLEOTIDE SEQUENCE [LARGE SCALE GENOMIC DNA]</scope>
    <source>
        <strain evidence="3">DSM 106435</strain>
    </source>
</reference>
<dbReference type="OrthoDB" id="9802340at2"/>
<dbReference type="AlphaFoldDB" id="A0A345STW6"/>
<feature type="domain" description="N-acetyltransferase" evidence="1">
    <location>
        <begin position="9"/>
        <end position="167"/>
    </location>
</feature>
<proteinExistence type="predicted"/>
<protein>
    <submittedName>
        <fullName evidence="2">GNAT family N-acetyltransferase</fullName>
    </submittedName>
</protein>
<dbReference type="InterPro" id="IPR016181">
    <property type="entry name" value="Acyl_CoA_acyltransferase"/>
</dbReference>
<dbReference type="EMBL" id="CP031264">
    <property type="protein sequence ID" value="AXI77171.1"/>
    <property type="molecule type" value="Genomic_DNA"/>
</dbReference>
<dbReference type="KEGG" id="stri:C7M71_006680"/>
<dbReference type="Gene3D" id="3.40.630.30">
    <property type="match status" value="1"/>
</dbReference>
<dbReference type="Pfam" id="PF00583">
    <property type="entry name" value="Acetyltransf_1"/>
    <property type="match status" value="1"/>
</dbReference>
<gene>
    <name evidence="2" type="ORF">C7M71_006680</name>
</gene>
<name>A0A345STW6_9ACTN</name>
<accession>A0A345STW6</accession>
<evidence type="ECO:0000259" key="1">
    <source>
        <dbReference type="PROSITE" id="PS51186"/>
    </source>
</evidence>
<evidence type="ECO:0000313" key="2">
    <source>
        <dbReference type="EMBL" id="AXI77171.1"/>
    </source>
</evidence>
<dbReference type="InterPro" id="IPR000182">
    <property type="entry name" value="GNAT_dom"/>
</dbReference>
<keyword evidence="3" id="KW-1185">Reference proteome</keyword>
<keyword evidence="2" id="KW-0808">Transferase</keyword>
<dbReference type="CDD" id="cd04301">
    <property type="entry name" value="NAT_SF"/>
    <property type="match status" value="1"/>
</dbReference>
<dbReference type="GO" id="GO:0016747">
    <property type="term" value="F:acyltransferase activity, transferring groups other than amino-acyl groups"/>
    <property type="evidence" value="ECO:0007669"/>
    <property type="project" value="InterPro"/>
</dbReference>